<keyword evidence="2" id="KW-1185">Reference proteome</keyword>
<dbReference type="InterPro" id="IPR012337">
    <property type="entry name" value="RNaseH-like_sf"/>
</dbReference>
<dbReference type="EMBL" id="QJKJ01009351">
    <property type="protein sequence ID" value="RDX76889.1"/>
    <property type="molecule type" value="Genomic_DNA"/>
</dbReference>
<comment type="caution">
    <text evidence="1">The sequence shown here is derived from an EMBL/GenBank/DDBJ whole genome shotgun (WGS) entry which is preliminary data.</text>
</comment>
<dbReference type="AlphaFoldDB" id="A0A371FEZ8"/>
<protein>
    <submittedName>
        <fullName evidence="1">Uncharacterized protein</fullName>
    </submittedName>
</protein>
<evidence type="ECO:0000313" key="2">
    <source>
        <dbReference type="Proteomes" id="UP000257109"/>
    </source>
</evidence>
<dbReference type="SUPFAM" id="SSF53098">
    <property type="entry name" value="Ribonuclease H-like"/>
    <property type="match status" value="1"/>
</dbReference>
<feature type="non-terminal residue" evidence="1">
    <location>
        <position position="1"/>
    </location>
</feature>
<evidence type="ECO:0000313" key="1">
    <source>
        <dbReference type="EMBL" id="RDX76889.1"/>
    </source>
</evidence>
<dbReference type="OrthoDB" id="1739513at2759"/>
<dbReference type="Gene3D" id="3.30.420.10">
    <property type="entry name" value="Ribonuclease H-like superfamily/Ribonuclease H"/>
    <property type="match status" value="1"/>
</dbReference>
<proteinExistence type="predicted"/>
<dbReference type="PANTHER" id="PTHR48475:SF2">
    <property type="entry name" value="RIBONUCLEASE H"/>
    <property type="match status" value="1"/>
</dbReference>
<reference evidence="1" key="1">
    <citation type="submission" date="2018-05" db="EMBL/GenBank/DDBJ databases">
        <title>Draft genome of Mucuna pruriens seed.</title>
        <authorList>
            <person name="Nnadi N.E."/>
            <person name="Vos R."/>
            <person name="Hasami M.H."/>
            <person name="Devisetty U.K."/>
            <person name="Aguiy J.C."/>
        </authorList>
    </citation>
    <scope>NUCLEOTIDE SEQUENCE [LARGE SCALE GENOMIC DNA]</scope>
    <source>
        <strain evidence="1">JCA_2017</strain>
    </source>
</reference>
<gene>
    <name evidence="1" type="ORF">CR513_43073</name>
</gene>
<organism evidence="1 2">
    <name type="scientific">Mucuna pruriens</name>
    <name type="common">Velvet bean</name>
    <name type="synonym">Dolichos pruriens</name>
    <dbReference type="NCBI Taxonomy" id="157652"/>
    <lineage>
        <taxon>Eukaryota</taxon>
        <taxon>Viridiplantae</taxon>
        <taxon>Streptophyta</taxon>
        <taxon>Embryophyta</taxon>
        <taxon>Tracheophyta</taxon>
        <taxon>Spermatophyta</taxon>
        <taxon>Magnoliopsida</taxon>
        <taxon>eudicotyledons</taxon>
        <taxon>Gunneridae</taxon>
        <taxon>Pentapetalae</taxon>
        <taxon>rosids</taxon>
        <taxon>fabids</taxon>
        <taxon>Fabales</taxon>
        <taxon>Fabaceae</taxon>
        <taxon>Papilionoideae</taxon>
        <taxon>50 kb inversion clade</taxon>
        <taxon>NPAAA clade</taxon>
        <taxon>indigoferoid/millettioid clade</taxon>
        <taxon>Phaseoleae</taxon>
        <taxon>Mucuna</taxon>
    </lineage>
</organism>
<dbReference type="Proteomes" id="UP000257109">
    <property type="component" value="Unassembled WGS sequence"/>
</dbReference>
<dbReference type="PANTHER" id="PTHR48475">
    <property type="entry name" value="RIBONUCLEASE H"/>
    <property type="match status" value="1"/>
</dbReference>
<sequence>MSFWPIGQNSIKQRFTLVEHPQTNGQAKATNKVILRGLRRRLEEAKGRWDEELPQVLWSYHTTPHSSTNKMPFRLIFDAEAVIPVEIGVPSPRTALFQSIENEDETRENLDLLHEAHEVA</sequence>
<dbReference type="GO" id="GO:0003676">
    <property type="term" value="F:nucleic acid binding"/>
    <property type="evidence" value="ECO:0007669"/>
    <property type="project" value="InterPro"/>
</dbReference>
<dbReference type="InterPro" id="IPR036397">
    <property type="entry name" value="RNaseH_sf"/>
</dbReference>
<name>A0A371FEZ8_MUCPR</name>
<accession>A0A371FEZ8</accession>